<dbReference type="AlphaFoldDB" id="A0A7W5DKP1"/>
<dbReference type="PROSITE" id="PS50160">
    <property type="entry name" value="DNA_LIGASE_A3"/>
    <property type="match status" value="1"/>
</dbReference>
<protein>
    <recommendedName>
        <fullName evidence="2">DNA ligase (ATP)</fullName>
        <ecNumber evidence="2">6.5.1.1</ecNumber>
    </recommendedName>
</protein>
<dbReference type="InterPro" id="IPR012309">
    <property type="entry name" value="DNA_ligase_ATP-dep_C"/>
</dbReference>
<evidence type="ECO:0000313" key="6">
    <source>
        <dbReference type="EMBL" id="MBB3184690.1"/>
    </source>
</evidence>
<organism evidence="6 7">
    <name type="scientific">Halomonas fontilapidosi</name>
    <dbReference type="NCBI Taxonomy" id="616675"/>
    <lineage>
        <taxon>Bacteria</taxon>
        <taxon>Pseudomonadati</taxon>
        <taxon>Pseudomonadota</taxon>
        <taxon>Gammaproteobacteria</taxon>
        <taxon>Oceanospirillales</taxon>
        <taxon>Halomonadaceae</taxon>
        <taxon>Halomonas</taxon>
    </lineage>
</organism>
<dbReference type="SUPFAM" id="SSF50249">
    <property type="entry name" value="Nucleic acid-binding proteins"/>
    <property type="match status" value="1"/>
</dbReference>
<feature type="domain" description="ATP-dependent DNA ligase family profile" evidence="5">
    <location>
        <begin position="121"/>
        <end position="265"/>
    </location>
</feature>
<dbReference type="InterPro" id="IPR014146">
    <property type="entry name" value="LigD_ligase_dom"/>
</dbReference>
<evidence type="ECO:0000256" key="2">
    <source>
        <dbReference type="ARBA" id="ARBA00012727"/>
    </source>
</evidence>
<dbReference type="InterPro" id="IPR016059">
    <property type="entry name" value="DNA_ligase_ATP-dep_CS"/>
</dbReference>
<dbReference type="Pfam" id="PF01068">
    <property type="entry name" value="DNA_ligase_A_M"/>
    <property type="match status" value="1"/>
</dbReference>
<dbReference type="CDD" id="cd07971">
    <property type="entry name" value="OBF_DNA_ligase_LigD"/>
    <property type="match status" value="1"/>
</dbReference>
<dbReference type="EC" id="6.5.1.1" evidence="2"/>
<dbReference type="Proteomes" id="UP000563050">
    <property type="component" value="Unassembled WGS sequence"/>
</dbReference>
<comment type="caution">
    <text evidence="6">The sequence shown here is derived from an EMBL/GenBank/DDBJ whole genome shotgun (WGS) entry which is preliminary data.</text>
</comment>
<evidence type="ECO:0000256" key="1">
    <source>
        <dbReference type="ARBA" id="ARBA00007572"/>
    </source>
</evidence>
<evidence type="ECO:0000259" key="5">
    <source>
        <dbReference type="PROSITE" id="PS50160"/>
    </source>
</evidence>
<sequence>MHHALEALSEQARAKLKKASQPGFVEPMKATLVHEPFSDPHWIYERKLDGERCLLHKKGRTVTLYSRNEKRKNHVYPEIAEAMGRLDGSVILDSEIVTFDGKVTSFKRLQKRIHQKAPSKALLREFPVYAYAFDILYLDGYDLTDLPLRERKRVLRRAFVWASPLRLLPHRNEQGEAYLEEASKKGWEGLIAKDARSGYVHKRSRSWVKFKCENRQEMVIAGYTEPEGERVGFGALLLGYYEDGELRYAGRVGTGFDDAFLASFHRKMQRQERKTSPYANYAEEDDAIHWITPTFVGEVGFTEWTQDGRLRHPRFLGLRDDKAPKEVRRESAP</sequence>
<dbReference type="GO" id="GO:0006281">
    <property type="term" value="P:DNA repair"/>
    <property type="evidence" value="ECO:0007669"/>
    <property type="project" value="InterPro"/>
</dbReference>
<dbReference type="InterPro" id="IPR012340">
    <property type="entry name" value="NA-bd_OB-fold"/>
</dbReference>
<accession>A0A7W5DKP1</accession>
<dbReference type="CDD" id="cd07906">
    <property type="entry name" value="Adenylation_DNA_ligase_LigD_LigC"/>
    <property type="match status" value="1"/>
</dbReference>
<proteinExistence type="inferred from homology"/>
<dbReference type="PROSITE" id="PS00697">
    <property type="entry name" value="DNA_LIGASE_A1"/>
    <property type="match status" value="1"/>
</dbReference>
<dbReference type="GO" id="GO:0003910">
    <property type="term" value="F:DNA ligase (ATP) activity"/>
    <property type="evidence" value="ECO:0007669"/>
    <property type="project" value="UniProtKB-EC"/>
</dbReference>
<evidence type="ECO:0000313" key="7">
    <source>
        <dbReference type="Proteomes" id="UP000563050"/>
    </source>
</evidence>
<gene>
    <name evidence="6" type="ORF">FHR95_002264</name>
</gene>
<keyword evidence="3 6" id="KW-0436">Ligase</keyword>
<evidence type="ECO:0000256" key="3">
    <source>
        <dbReference type="ARBA" id="ARBA00022598"/>
    </source>
</evidence>
<dbReference type="EMBL" id="JACHXQ010000007">
    <property type="protein sequence ID" value="MBB3184690.1"/>
    <property type="molecule type" value="Genomic_DNA"/>
</dbReference>
<dbReference type="Pfam" id="PF04679">
    <property type="entry name" value="DNA_ligase_A_C"/>
    <property type="match status" value="1"/>
</dbReference>
<dbReference type="InterPro" id="IPR050191">
    <property type="entry name" value="ATP-dep_DNA_ligase"/>
</dbReference>
<dbReference type="InterPro" id="IPR012310">
    <property type="entry name" value="DNA_ligase_ATP-dep_cent"/>
</dbReference>
<dbReference type="GO" id="GO:0006310">
    <property type="term" value="P:DNA recombination"/>
    <property type="evidence" value="ECO:0007669"/>
    <property type="project" value="InterPro"/>
</dbReference>
<name>A0A7W5DKP1_9GAMM</name>
<dbReference type="PANTHER" id="PTHR45674">
    <property type="entry name" value="DNA LIGASE 1/3 FAMILY MEMBER"/>
    <property type="match status" value="1"/>
</dbReference>
<dbReference type="SUPFAM" id="SSF56091">
    <property type="entry name" value="DNA ligase/mRNA capping enzyme, catalytic domain"/>
    <property type="match status" value="1"/>
</dbReference>
<reference evidence="6 7" key="1">
    <citation type="submission" date="2020-08" db="EMBL/GenBank/DDBJ databases">
        <title>Genomic Encyclopedia of Type Strains, Phase III (KMG-III): the genomes of soil and plant-associated and newly described type strains.</title>
        <authorList>
            <person name="Whitman W."/>
        </authorList>
    </citation>
    <scope>NUCLEOTIDE SEQUENCE [LARGE SCALE GENOMIC DNA]</scope>
    <source>
        <strain evidence="6 7">CECT 7341</strain>
    </source>
</reference>
<comment type="catalytic activity">
    <reaction evidence="4">
        <text>ATP + (deoxyribonucleotide)n-3'-hydroxyl + 5'-phospho-(deoxyribonucleotide)m = (deoxyribonucleotide)n+m + AMP + diphosphate.</text>
        <dbReference type="EC" id="6.5.1.1"/>
    </reaction>
</comment>
<comment type="similarity">
    <text evidence="1">Belongs to the ATP-dependent DNA ligase family.</text>
</comment>
<dbReference type="NCBIfam" id="TIGR02779">
    <property type="entry name" value="NHEJ_ligase_lig"/>
    <property type="match status" value="1"/>
</dbReference>
<dbReference type="GO" id="GO:0005524">
    <property type="term" value="F:ATP binding"/>
    <property type="evidence" value="ECO:0007669"/>
    <property type="project" value="InterPro"/>
</dbReference>
<evidence type="ECO:0000256" key="4">
    <source>
        <dbReference type="ARBA" id="ARBA00034003"/>
    </source>
</evidence>
<dbReference type="RefSeq" id="WP_183314444.1">
    <property type="nucleotide sequence ID" value="NZ_JACHXQ010000007.1"/>
</dbReference>
<keyword evidence="7" id="KW-1185">Reference proteome</keyword>
<dbReference type="PANTHER" id="PTHR45674:SF4">
    <property type="entry name" value="DNA LIGASE 1"/>
    <property type="match status" value="1"/>
</dbReference>
<dbReference type="Gene3D" id="2.40.50.140">
    <property type="entry name" value="Nucleic acid-binding proteins"/>
    <property type="match status" value="1"/>
</dbReference>
<dbReference type="Gene3D" id="3.30.470.30">
    <property type="entry name" value="DNA ligase/mRNA capping enzyme"/>
    <property type="match status" value="1"/>
</dbReference>